<feature type="signal peptide" evidence="1">
    <location>
        <begin position="1"/>
        <end position="20"/>
    </location>
</feature>
<dbReference type="Pfam" id="PF20243">
    <property type="entry name" value="MbnP"/>
    <property type="match status" value="1"/>
</dbReference>
<organism evidence="3 4">
    <name type="scientific">Hymenobacter ginkgonis</name>
    <dbReference type="NCBI Taxonomy" id="2682976"/>
    <lineage>
        <taxon>Bacteria</taxon>
        <taxon>Pseudomonadati</taxon>
        <taxon>Bacteroidota</taxon>
        <taxon>Cytophagia</taxon>
        <taxon>Cytophagales</taxon>
        <taxon>Hymenobacteraceae</taxon>
        <taxon>Hymenobacter</taxon>
    </lineage>
</organism>
<accession>A0A7K1TI50</accession>
<evidence type="ECO:0000313" key="3">
    <source>
        <dbReference type="EMBL" id="MVN78032.1"/>
    </source>
</evidence>
<evidence type="ECO:0000259" key="2">
    <source>
        <dbReference type="Pfam" id="PF20243"/>
    </source>
</evidence>
<sequence length="259" mass="26695">MKNRIFSALAVALLTTAVLSGCKKDGDSSEPTVGTVAFEVENMVGAKDVALDGTAYATASGETFTVTTLKYYLSNIKFSKADGSTYAAPGEYHLVDAAKPSSTSFTVSNVPVGNYTGVSFVVGVDSTTTKGDPLALAGDLNPANNMYWVWATGHIFLKLEGTVTSTNPAKALTCHIGGYRAPYNAIVTASPSLGGATLPVQANHAPTIRLAANVLKIFDGPTPIALSTFPTAMAPSAASVQVANNYAAGMFTVKQVAAN</sequence>
<keyword evidence="1" id="KW-0732">Signal</keyword>
<dbReference type="PROSITE" id="PS51257">
    <property type="entry name" value="PROKAR_LIPOPROTEIN"/>
    <property type="match status" value="1"/>
</dbReference>
<evidence type="ECO:0000256" key="1">
    <source>
        <dbReference type="SAM" id="SignalP"/>
    </source>
</evidence>
<proteinExistence type="predicted"/>
<keyword evidence="4" id="KW-1185">Reference proteome</keyword>
<feature type="chain" id="PRO_5029834863" description="Copper-binding protein MbnP-like domain-containing protein" evidence="1">
    <location>
        <begin position="21"/>
        <end position="259"/>
    </location>
</feature>
<dbReference type="InterPro" id="IPR046863">
    <property type="entry name" value="MbnP-like_dom"/>
</dbReference>
<protein>
    <recommendedName>
        <fullName evidence="2">Copper-binding protein MbnP-like domain-containing protein</fullName>
    </recommendedName>
</protein>
<feature type="domain" description="Copper-binding protein MbnP-like" evidence="2">
    <location>
        <begin position="34"/>
        <end position="227"/>
    </location>
</feature>
<dbReference type="RefSeq" id="WP_157567742.1">
    <property type="nucleotide sequence ID" value="NZ_WQKZ01000004.1"/>
</dbReference>
<gene>
    <name evidence="3" type="ORF">GO988_17010</name>
</gene>
<dbReference type="EMBL" id="WQKZ01000004">
    <property type="protein sequence ID" value="MVN78032.1"/>
    <property type="molecule type" value="Genomic_DNA"/>
</dbReference>
<reference evidence="3 4" key="1">
    <citation type="submission" date="2019-12" db="EMBL/GenBank/DDBJ databases">
        <title>Hymenobacter sp. HMF4947 Genome sequencing and assembly.</title>
        <authorList>
            <person name="Kang H."/>
            <person name="Cha I."/>
            <person name="Kim H."/>
            <person name="Joh K."/>
        </authorList>
    </citation>
    <scope>NUCLEOTIDE SEQUENCE [LARGE SCALE GENOMIC DNA]</scope>
    <source>
        <strain evidence="3 4">HMF4947</strain>
    </source>
</reference>
<name>A0A7K1TI50_9BACT</name>
<dbReference type="AlphaFoldDB" id="A0A7K1TI50"/>
<evidence type="ECO:0000313" key="4">
    <source>
        <dbReference type="Proteomes" id="UP000441336"/>
    </source>
</evidence>
<comment type="caution">
    <text evidence="3">The sequence shown here is derived from an EMBL/GenBank/DDBJ whole genome shotgun (WGS) entry which is preliminary data.</text>
</comment>
<dbReference type="Proteomes" id="UP000441336">
    <property type="component" value="Unassembled WGS sequence"/>
</dbReference>